<dbReference type="Pfam" id="PF18089">
    <property type="entry name" value="DAPG_hydrolase"/>
    <property type="match status" value="1"/>
</dbReference>
<organism evidence="7 8">
    <name type="scientific">Emergencia timonensis</name>
    <dbReference type="NCBI Taxonomy" id="1776384"/>
    <lineage>
        <taxon>Bacteria</taxon>
        <taxon>Bacillati</taxon>
        <taxon>Bacillota</taxon>
        <taxon>Clostridia</taxon>
        <taxon>Peptostreptococcales</taxon>
        <taxon>Anaerovoracaceae</taxon>
        <taxon>Emergencia</taxon>
    </lineage>
</organism>
<evidence type="ECO:0000259" key="6">
    <source>
        <dbReference type="Pfam" id="PF18089"/>
    </source>
</evidence>
<dbReference type="STRING" id="1776384.GCA_900086585_02734"/>
<gene>
    <name evidence="7" type="ORF">DW099_02260</name>
</gene>
<keyword evidence="3 7" id="KW-0378">Hydrolase</keyword>
<reference evidence="7 8" key="1">
    <citation type="submission" date="2018-08" db="EMBL/GenBank/DDBJ databases">
        <title>A genome reference for cultivated species of the human gut microbiota.</title>
        <authorList>
            <person name="Zou Y."/>
            <person name="Xue W."/>
            <person name="Luo G."/>
        </authorList>
    </citation>
    <scope>NUCLEOTIDE SEQUENCE [LARGE SCALE GENOMIC DNA]</scope>
    <source>
        <strain evidence="7 8">AM07-24</strain>
    </source>
</reference>
<dbReference type="OrthoDB" id="2052122at2"/>
<protein>
    <submittedName>
        <fullName evidence="7">Phloretin hydrolase</fullName>
    </submittedName>
</protein>
<sequence length="267" mass="30438">MSQRPVLTAEERKLPYAKYYDLPITPIPAEKIAVLEAGPIDPSLALKIEDRNKLFEPGYLPCEIGYCVMEDGSAYLANRTEMPGVTPEMFEWWFAWHGLEDMRYRIWDPEDHFYARQQMREKVLDPKVPMREKTWGTVHIVREDIGAGPDDLILEFRYPHELGYDESKVGTKDCAAMMCANGHGPVPGQGVAAVMTHMVREIEGGIELRSRFWIGWGLVNGQVVKLVPDGVRVPVEVPMGLFAHNLKEFGHLATILPDLYKEEKDHF</sequence>
<comment type="cofactor">
    <cofactor evidence="1">
        <name>Zn(2+)</name>
        <dbReference type="ChEBI" id="CHEBI:29105"/>
    </cofactor>
</comment>
<name>A0A415E6X5_9FIRM</name>
<keyword evidence="4" id="KW-0862">Zinc</keyword>
<keyword evidence="8" id="KW-1185">Reference proteome</keyword>
<accession>A0A415E6X5</accession>
<dbReference type="GeneID" id="83005057"/>
<dbReference type="Proteomes" id="UP000284841">
    <property type="component" value="Unassembled WGS sequence"/>
</dbReference>
<evidence type="ECO:0000256" key="2">
    <source>
        <dbReference type="ARBA" id="ARBA00022723"/>
    </source>
</evidence>
<evidence type="ECO:0000256" key="1">
    <source>
        <dbReference type="ARBA" id="ARBA00001947"/>
    </source>
</evidence>
<dbReference type="InterPro" id="IPR041526">
    <property type="entry name" value="DAPG_hydrolase"/>
</dbReference>
<comment type="similarity">
    <text evidence="5">Belongs to the DAPG/phloretin hydrolase family.</text>
</comment>
<evidence type="ECO:0000313" key="7">
    <source>
        <dbReference type="EMBL" id="RHJ89420.1"/>
    </source>
</evidence>
<dbReference type="GO" id="GO:0046872">
    <property type="term" value="F:metal ion binding"/>
    <property type="evidence" value="ECO:0007669"/>
    <property type="project" value="UniProtKB-KW"/>
</dbReference>
<keyword evidence="2" id="KW-0479">Metal-binding</keyword>
<comment type="caution">
    <text evidence="7">The sequence shown here is derived from an EMBL/GenBank/DDBJ whole genome shotgun (WGS) entry which is preliminary data.</text>
</comment>
<proteinExistence type="inferred from homology"/>
<dbReference type="RefSeq" id="WP_067539625.1">
    <property type="nucleotide sequence ID" value="NZ_AP025567.1"/>
</dbReference>
<dbReference type="AlphaFoldDB" id="A0A415E6X5"/>
<evidence type="ECO:0000313" key="8">
    <source>
        <dbReference type="Proteomes" id="UP000284841"/>
    </source>
</evidence>
<feature type="domain" description="DAPG hydrolase PhiG" evidence="6">
    <location>
        <begin position="47"/>
        <end position="261"/>
    </location>
</feature>
<evidence type="ECO:0000256" key="3">
    <source>
        <dbReference type="ARBA" id="ARBA00022801"/>
    </source>
</evidence>
<dbReference type="EMBL" id="QRMS01000001">
    <property type="protein sequence ID" value="RHJ89420.1"/>
    <property type="molecule type" value="Genomic_DNA"/>
</dbReference>
<evidence type="ECO:0000256" key="4">
    <source>
        <dbReference type="ARBA" id="ARBA00022833"/>
    </source>
</evidence>
<dbReference type="GO" id="GO:0016787">
    <property type="term" value="F:hydrolase activity"/>
    <property type="evidence" value="ECO:0007669"/>
    <property type="project" value="UniProtKB-KW"/>
</dbReference>
<evidence type="ECO:0000256" key="5">
    <source>
        <dbReference type="ARBA" id="ARBA00023459"/>
    </source>
</evidence>